<dbReference type="Proteomes" id="UP000291469">
    <property type="component" value="Chromosome"/>
</dbReference>
<dbReference type="EMBL" id="CP036402">
    <property type="protein sequence ID" value="QBI19603.1"/>
    <property type="molecule type" value="Genomic_DNA"/>
</dbReference>
<keyword evidence="2 4" id="KW-0808">Transferase</keyword>
<sequence length="244" mass="26527">MTTDPYGDPELVALYDVDNPGGADHDFYRALAHAVGALRIVDLGCGTGLLTRSLATAGRSATGIDPSHTMLDWAQRQPGAENVTWIRGDATSIAPTGDIDLVLCTGNAIMHLEPDELATALERSSAALRPGGVLSFESRNPSAREWHQWTRDATYAERHTDLGRLTEWLEVADVAGQRVTFDAHNVLPDGADRVYTSVLYFRDADTLRTTVHDAGFDDVEIHGGWCGEDVTSTSRLLVVRARRA</sequence>
<dbReference type="CDD" id="cd02440">
    <property type="entry name" value="AdoMet_MTases"/>
    <property type="match status" value="1"/>
</dbReference>
<name>A0A411YEB9_9ACTN</name>
<dbReference type="AlphaFoldDB" id="A0A411YEB9"/>
<evidence type="ECO:0000256" key="1">
    <source>
        <dbReference type="ARBA" id="ARBA00022603"/>
    </source>
</evidence>
<dbReference type="InterPro" id="IPR041698">
    <property type="entry name" value="Methyltransf_25"/>
</dbReference>
<dbReference type="GO" id="GO:0032259">
    <property type="term" value="P:methylation"/>
    <property type="evidence" value="ECO:0007669"/>
    <property type="project" value="UniProtKB-KW"/>
</dbReference>
<evidence type="ECO:0000256" key="2">
    <source>
        <dbReference type="ARBA" id="ARBA00022679"/>
    </source>
</evidence>
<reference evidence="4 5" key="1">
    <citation type="submission" date="2019-01" db="EMBL/GenBank/DDBJ databases">
        <title>Egibacter rhizosphaerae EGI 80759T.</title>
        <authorList>
            <person name="Chen D.-D."/>
            <person name="Tian Y."/>
            <person name="Jiao J.-Y."/>
            <person name="Zhang X.-T."/>
            <person name="Zhang Y.-G."/>
            <person name="Zhang Y."/>
            <person name="Xiao M."/>
            <person name="Shu W.-S."/>
            <person name="Li W.-J."/>
        </authorList>
    </citation>
    <scope>NUCLEOTIDE SEQUENCE [LARGE SCALE GENOMIC DNA]</scope>
    <source>
        <strain evidence="4 5">EGI 80759</strain>
    </source>
</reference>
<dbReference type="PANTHER" id="PTHR43861">
    <property type="entry name" value="TRANS-ACONITATE 2-METHYLTRANSFERASE-RELATED"/>
    <property type="match status" value="1"/>
</dbReference>
<dbReference type="KEGG" id="erz:ER308_08600"/>
<keyword evidence="1 4" id="KW-0489">Methyltransferase</keyword>
<dbReference type="SUPFAM" id="SSF53335">
    <property type="entry name" value="S-adenosyl-L-methionine-dependent methyltransferases"/>
    <property type="match status" value="1"/>
</dbReference>
<dbReference type="PANTHER" id="PTHR43861:SF1">
    <property type="entry name" value="TRANS-ACONITATE 2-METHYLTRANSFERASE"/>
    <property type="match status" value="1"/>
</dbReference>
<dbReference type="Gene3D" id="3.40.50.150">
    <property type="entry name" value="Vaccinia Virus protein VP39"/>
    <property type="match status" value="1"/>
</dbReference>
<protein>
    <submittedName>
        <fullName evidence="4">Class I SAM-dependent methyltransferase</fullName>
    </submittedName>
</protein>
<accession>A0A411YEB9</accession>
<dbReference type="Pfam" id="PF13649">
    <property type="entry name" value="Methyltransf_25"/>
    <property type="match status" value="1"/>
</dbReference>
<dbReference type="RefSeq" id="WP_131154600.1">
    <property type="nucleotide sequence ID" value="NZ_CP036402.1"/>
</dbReference>
<evidence type="ECO:0000259" key="3">
    <source>
        <dbReference type="Pfam" id="PF13649"/>
    </source>
</evidence>
<proteinExistence type="predicted"/>
<dbReference type="InterPro" id="IPR029063">
    <property type="entry name" value="SAM-dependent_MTases_sf"/>
</dbReference>
<dbReference type="GO" id="GO:0008168">
    <property type="term" value="F:methyltransferase activity"/>
    <property type="evidence" value="ECO:0007669"/>
    <property type="project" value="UniProtKB-KW"/>
</dbReference>
<evidence type="ECO:0000313" key="5">
    <source>
        <dbReference type="Proteomes" id="UP000291469"/>
    </source>
</evidence>
<feature type="domain" description="Methyltransferase" evidence="3">
    <location>
        <begin position="40"/>
        <end position="132"/>
    </location>
</feature>
<organism evidence="4 5">
    <name type="scientific">Egibacter rhizosphaerae</name>
    <dbReference type="NCBI Taxonomy" id="1670831"/>
    <lineage>
        <taxon>Bacteria</taxon>
        <taxon>Bacillati</taxon>
        <taxon>Actinomycetota</taxon>
        <taxon>Nitriliruptoria</taxon>
        <taxon>Egibacterales</taxon>
        <taxon>Egibacteraceae</taxon>
        <taxon>Egibacter</taxon>
    </lineage>
</organism>
<evidence type="ECO:0000313" key="4">
    <source>
        <dbReference type="EMBL" id="QBI19603.1"/>
    </source>
</evidence>
<dbReference type="OrthoDB" id="9811589at2"/>
<gene>
    <name evidence="4" type="ORF">ER308_08600</name>
</gene>
<keyword evidence="5" id="KW-1185">Reference proteome</keyword>